<dbReference type="InParanoid" id="A0A482XWB8"/>
<organism evidence="1 2">
    <name type="scientific">Laodelphax striatellus</name>
    <name type="common">Small brown planthopper</name>
    <name type="synonym">Delphax striatella</name>
    <dbReference type="NCBI Taxonomy" id="195883"/>
    <lineage>
        <taxon>Eukaryota</taxon>
        <taxon>Metazoa</taxon>
        <taxon>Ecdysozoa</taxon>
        <taxon>Arthropoda</taxon>
        <taxon>Hexapoda</taxon>
        <taxon>Insecta</taxon>
        <taxon>Pterygota</taxon>
        <taxon>Neoptera</taxon>
        <taxon>Paraneoptera</taxon>
        <taxon>Hemiptera</taxon>
        <taxon>Auchenorrhyncha</taxon>
        <taxon>Fulgoroidea</taxon>
        <taxon>Delphacidae</taxon>
        <taxon>Criomorphinae</taxon>
        <taxon>Laodelphax</taxon>
    </lineage>
</organism>
<proteinExistence type="predicted"/>
<dbReference type="OrthoDB" id="8196554at2759"/>
<dbReference type="Pfam" id="PF06585">
    <property type="entry name" value="JHBP"/>
    <property type="match status" value="1"/>
</dbReference>
<evidence type="ECO:0000313" key="2">
    <source>
        <dbReference type="Proteomes" id="UP000291343"/>
    </source>
</evidence>
<dbReference type="SMR" id="A0A482XWB8"/>
<dbReference type="Proteomes" id="UP000291343">
    <property type="component" value="Unassembled WGS sequence"/>
</dbReference>
<dbReference type="InterPro" id="IPR038606">
    <property type="entry name" value="To_sf"/>
</dbReference>
<dbReference type="InterPro" id="IPR010562">
    <property type="entry name" value="Haemolymph_juvenile_hormone-bd"/>
</dbReference>
<sequence>MEMDDMEFTYKSSMVSGDTKVKDVKIYKLSNIKVVDARAKVNDPTKLILEFEAHYDRLESVGKYELVGNIARIPINTQGLFNLTLYDVTFMYTVKGDLITGRDGEEYMELKHFQYLHSNRGIGNLKLHATNLVEKNAFLNMFAIRFLNQFWKPISRELIPIIDPMIDRFSTRFFNNLFLRIPYNMLFPLSRDWMPGYV</sequence>
<dbReference type="AlphaFoldDB" id="A0A482XWB8"/>
<evidence type="ECO:0008006" key="3">
    <source>
        <dbReference type="Google" id="ProtNLM"/>
    </source>
</evidence>
<dbReference type="SMART" id="SM00700">
    <property type="entry name" value="JHBP"/>
    <property type="match status" value="1"/>
</dbReference>
<gene>
    <name evidence="1" type="ORF">LSTR_LSTR003181</name>
</gene>
<dbReference type="EMBL" id="QKKF02000897">
    <property type="protein sequence ID" value="RZF48801.1"/>
    <property type="molecule type" value="Genomic_DNA"/>
</dbReference>
<dbReference type="PANTHER" id="PTHR11008">
    <property type="entry name" value="PROTEIN TAKEOUT-LIKE PROTEIN"/>
    <property type="match status" value="1"/>
</dbReference>
<comment type="caution">
    <text evidence="1">The sequence shown here is derived from an EMBL/GenBank/DDBJ whole genome shotgun (WGS) entry which is preliminary data.</text>
</comment>
<name>A0A482XWB8_LAOST</name>
<keyword evidence="2" id="KW-1185">Reference proteome</keyword>
<dbReference type="PANTHER" id="PTHR11008:SF18">
    <property type="entry name" value="BCDNA.GH05536-RELATED"/>
    <property type="match status" value="1"/>
</dbReference>
<reference evidence="1 2" key="1">
    <citation type="journal article" date="2017" name="Gigascience">
        <title>Genome sequence of the small brown planthopper, Laodelphax striatellus.</title>
        <authorList>
            <person name="Zhu J."/>
            <person name="Jiang F."/>
            <person name="Wang X."/>
            <person name="Yang P."/>
            <person name="Bao Y."/>
            <person name="Zhao W."/>
            <person name="Wang W."/>
            <person name="Lu H."/>
            <person name="Wang Q."/>
            <person name="Cui N."/>
            <person name="Li J."/>
            <person name="Chen X."/>
            <person name="Luo L."/>
            <person name="Yu J."/>
            <person name="Kang L."/>
            <person name="Cui F."/>
        </authorList>
    </citation>
    <scope>NUCLEOTIDE SEQUENCE [LARGE SCALE GENOMIC DNA]</scope>
    <source>
        <strain evidence="1">Lst14</strain>
    </source>
</reference>
<evidence type="ECO:0000313" key="1">
    <source>
        <dbReference type="EMBL" id="RZF48801.1"/>
    </source>
</evidence>
<dbReference type="GO" id="GO:0005615">
    <property type="term" value="C:extracellular space"/>
    <property type="evidence" value="ECO:0007669"/>
    <property type="project" value="TreeGrafter"/>
</dbReference>
<dbReference type="Gene3D" id="3.15.10.30">
    <property type="entry name" value="Haemolymph juvenile hormone binding protein"/>
    <property type="match status" value="1"/>
</dbReference>
<protein>
    <recommendedName>
        <fullName evidence="3">Lipid-binding serum glycoprotein C-terminal domain-containing protein</fullName>
    </recommendedName>
</protein>
<accession>A0A482XWB8</accession>